<organism evidence="1 2">
    <name type="scientific">Xylaria bambusicola</name>
    <dbReference type="NCBI Taxonomy" id="326684"/>
    <lineage>
        <taxon>Eukaryota</taxon>
        <taxon>Fungi</taxon>
        <taxon>Dikarya</taxon>
        <taxon>Ascomycota</taxon>
        <taxon>Pezizomycotina</taxon>
        <taxon>Sordariomycetes</taxon>
        <taxon>Xylariomycetidae</taxon>
        <taxon>Xylariales</taxon>
        <taxon>Xylariaceae</taxon>
        <taxon>Xylaria</taxon>
    </lineage>
</organism>
<dbReference type="Proteomes" id="UP001305414">
    <property type="component" value="Unassembled WGS sequence"/>
</dbReference>
<dbReference type="SUPFAM" id="SSF56112">
    <property type="entry name" value="Protein kinase-like (PK-like)"/>
    <property type="match status" value="1"/>
</dbReference>
<sequence>MPMMQHPPPFEPAQTTVLFSMPAEELPEHLPTVDEIESSPKLDNRPTRSIVRIKKHFFVKYGCDVHPTEAQNMKLARQHLGNLVPRVFAVYQRPRPNEPTISYIIMEYVHGR</sequence>
<protein>
    <recommendedName>
        <fullName evidence="3">Aminoglycoside phosphotransferase domain-containing protein</fullName>
    </recommendedName>
</protein>
<proteinExistence type="predicted"/>
<dbReference type="InterPro" id="IPR011009">
    <property type="entry name" value="Kinase-like_dom_sf"/>
</dbReference>
<reference evidence="1 2" key="1">
    <citation type="submission" date="2023-10" db="EMBL/GenBank/DDBJ databases">
        <title>Draft genome sequence of Xylaria bambusicola isolate GMP-LS, the root and basal stem rot pathogen of sugarcane in Indonesia.</title>
        <authorList>
            <person name="Selvaraj P."/>
            <person name="Muralishankar V."/>
            <person name="Muruganantham S."/>
            <person name="Sp S."/>
            <person name="Haryani S."/>
            <person name="Lau K.J.X."/>
            <person name="Naqvi N.I."/>
        </authorList>
    </citation>
    <scope>NUCLEOTIDE SEQUENCE [LARGE SCALE GENOMIC DNA]</scope>
    <source>
        <strain evidence="1">GMP-LS</strain>
    </source>
</reference>
<evidence type="ECO:0000313" key="1">
    <source>
        <dbReference type="EMBL" id="KAK5635626.1"/>
    </source>
</evidence>
<gene>
    <name evidence="1" type="ORF">RRF57_011338</name>
</gene>
<accession>A0AAN7UYQ5</accession>
<comment type="caution">
    <text evidence="1">The sequence shown here is derived from an EMBL/GenBank/DDBJ whole genome shotgun (WGS) entry which is preliminary data.</text>
</comment>
<dbReference type="EMBL" id="JAWHQM010000055">
    <property type="protein sequence ID" value="KAK5635626.1"/>
    <property type="molecule type" value="Genomic_DNA"/>
</dbReference>
<name>A0AAN7UYQ5_9PEZI</name>
<evidence type="ECO:0008006" key="3">
    <source>
        <dbReference type="Google" id="ProtNLM"/>
    </source>
</evidence>
<evidence type="ECO:0000313" key="2">
    <source>
        <dbReference type="Proteomes" id="UP001305414"/>
    </source>
</evidence>
<dbReference type="AlphaFoldDB" id="A0AAN7UYQ5"/>
<keyword evidence="2" id="KW-1185">Reference proteome</keyword>